<sequence length="147" mass="17262">MILYFVATEKQPFANCAHDELLALSICEGTRPEINEPEVPDCYINLMKKCWNSNPDNRPNTIEIEKVIRSFYNSYCSTSTQQECIKIKMQFEEAEKYRIKHKNNRTDKNNQLTTHPQAIYTSRILNPFTKDLPKYNDNNTECLDCEI</sequence>
<dbReference type="EMBL" id="QKYT01000422">
    <property type="protein sequence ID" value="RIA85510.1"/>
    <property type="molecule type" value="Genomic_DNA"/>
</dbReference>
<name>A0A397SGZ3_9GLOM</name>
<evidence type="ECO:0000313" key="2">
    <source>
        <dbReference type="Proteomes" id="UP000265703"/>
    </source>
</evidence>
<dbReference type="InterPro" id="IPR011009">
    <property type="entry name" value="Kinase-like_dom_sf"/>
</dbReference>
<dbReference type="OrthoDB" id="2425366at2759"/>
<keyword evidence="2" id="KW-1185">Reference proteome</keyword>
<dbReference type="Proteomes" id="UP000265703">
    <property type="component" value="Unassembled WGS sequence"/>
</dbReference>
<comment type="caution">
    <text evidence="1">The sequence shown here is derived from an EMBL/GenBank/DDBJ whole genome shotgun (WGS) entry which is preliminary data.</text>
</comment>
<reference evidence="1 2" key="1">
    <citation type="submission" date="2018-06" db="EMBL/GenBank/DDBJ databases">
        <title>Comparative genomics reveals the genomic features of Rhizophagus irregularis, R. cerebriforme, R. diaphanum and Gigaspora rosea, and their symbiotic lifestyle signature.</title>
        <authorList>
            <person name="Morin E."/>
            <person name="San Clemente H."/>
            <person name="Chen E.C.H."/>
            <person name="De La Providencia I."/>
            <person name="Hainaut M."/>
            <person name="Kuo A."/>
            <person name="Kohler A."/>
            <person name="Murat C."/>
            <person name="Tang N."/>
            <person name="Roy S."/>
            <person name="Loubradou J."/>
            <person name="Henrissat B."/>
            <person name="Grigoriev I.V."/>
            <person name="Corradi N."/>
            <person name="Roux C."/>
            <person name="Martin F.M."/>
        </authorList>
    </citation>
    <scope>NUCLEOTIDE SEQUENCE [LARGE SCALE GENOMIC DNA]</scope>
    <source>
        <strain evidence="1 2">DAOM 227022</strain>
    </source>
</reference>
<protein>
    <recommendedName>
        <fullName evidence="3">Serine-threonine/tyrosine-protein kinase catalytic domain-containing protein</fullName>
    </recommendedName>
</protein>
<accession>A0A397SGZ3</accession>
<dbReference type="AlphaFoldDB" id="A0A397SGZ3"/>
<evidence type="ECO:0008006" key="3">
    <source>
        <dbReference type="Google" id="ProtNLM"/>
    </source>
</evidence>
<proteinExistence type="predicted"/>
<gene>
    <name evidence="1" type="ORF">C1645_741528</name>
</gene>
<organism evidence="1 2">
    <name type="scientific">Glomus cerebriforme</name>
    <dbReference type="NCBI Taxonomy" id="658196"/>
    <lineage>
        <taxon>Eukaryota</taxon>
        <taxon>Fungi</taxon>
        <taxon>Fungi incertae sedis</taxon>
        <taxon>Mucoromycota</taxon>
        <taxon>Glomeromycotina</taxon>
        <taxon>Glomeromycetes</taxon>
        <taxon>Glomerales</taxon>
        <taxon>Glomeraceae</taxon>
        <taxon>Glomus</taxon>
    </lineage>
</organism>
<dbReference type="Gene3D" id="1.10.510.10">
    <property type="entry name" value="Transferase(Phosphotransferase) domain 1"/>
    <property type="match status" value="1"/>
</dbReference>
<dbReference type="SUPFAM" id="SSF56112">
    <property type="entry name" value="Protein kinase-like (PK-like)"/>
    <property type="match status" value="1"/>
</dbReference>
<evidence type="ECO:0000313" key="1">
    <source>
        <dbReference type="EMBL" id="RIA85510.1"/>
    </source>
</evidence>